<dbReference type="AlphaFoldDB" id="A0A5D4KBQ6"/>
<dbReference type="RefSeq" id="WP_148947291.1">
    <property type="nucleotide sequence ID" value="NZ_VTEH01000010.1"/>
</dbReference>
<feature type="transmembrane region" description="Helical" evidence="6">
    <location>
        <begin position="12"/>
        <end position="35"/>
    </location>
</feature>
<keyword evidence="4 6" id="KW-1133">Transmembrane helix</keyword>
<evidence type="ECO:0000256" key="3">
    <source>
        <dbReference type="ARBA" id="ARBA00022692"/>
    </source>
</evidence>
<evidence type="ECO:0000256" key="4">
    <source>
        <dbReference type="ARBA" id="ARBA00022989"/>
    </source>
</evidence>
<dbReference type="CDD" id="cd17482">
    <property type="entry name" value="MFS_YxiO_like"/>
    <property type="match status" value="1"/>
</dbReference>
<feature type="transmembrane region" description="Helical" evidence="6">
    <location>
        <begin position="361"/>
        <end position="384"/>
    </location>
</feature>
<keyword evidence="5 6" id="KW-0472">Membrane</keyword>
<keyword evidence="2" id="KW-0813">Transport</keyword>
<dbReference type="PROSITE" id="PS50850">
    <property type="entry name" value="MFS"/>
    <property type="match status" value="1"/>
</dbReference>
<feature type="transmembrane region" description="Helical" evidence="6">
    <location>
        <begin position="149"/>
        <end position="169"/>
    </location>
</feature>
<dbReference type="EMBL" id="VTEH01000010">
    <property type="protein sequence ID" value="TYR74834.1"/>
    <property type="molecule type" value="Genomic_DNA"/>
</dbReference>
<feature type="transmembrane region" description="Helical" evidence="6">
    <location>
        <begin position="327"/>
        <end position="349"/>
    </location>
</feature>
<dbReference type="Pfam" id="PF11700">
    <property type="entry name" value="ATG22"/>
    <property type="match status" value="2"/>
</dbReference>
<feature type="transmembrane region" description="Helical" evidence="6">
    <location>
        <begin position="84"/>
        <end position="102"/>
    </location>
</feature>
<dbReference type="InterPro" id="IPR024671">
    <property type="entry name" value="Atg22-like"/>
</dbReference>
<dbReference type="GO" id="GO:0005886">
    <property type="term" value="C:plasma membrane"/>
    <property type="evidence" value="ECO:0007669"/>
    <property type="project" value="UniProtKB-SubCell"/>
</dbReference>
<feature type="transmembrane region" description="Helical" evidence="6">
    <location>
        <begin position="303"/>
        <end position="321"/>
    </location>
</feature>
<proteinExistence type="predicted"/>
<organism evidence="8 9">
    <name type="scientific">Rossellomorea vietnamensis</name>
    <dbReference type="NCBI Taxonomy" id="218284"/>
    <lineage>
        <taxon>Bacteria</taxon>
        <taxon>Bacillati</taxon>
        <taxon>Bacillota</taxon>
        <taxon>Bacilli</taxon>
        <taxon>Bacillales</taxon>
        <taxon>Bacillaceae</taxon>
        <taxon>Rossellomorea</taxon>
    </lineage>
</organism>
<gene>
    <name evidence="8" type="ORF">FZC79_13255</name>
</gene>
<evidence type="ECO:0000313" key="8">
    <source>
        <dbReference type="EMBL" id="TYR74834.1"/>
    </source>
</evidence>
<evidence type="ECO:0000259" key="7">
    <source>
        <dbReference type="PROSITE" id="PS50850"/>
    </source>
</evidence>
<keyword evidence="3 6" id="KW-0812">Transmembrane</keyword>
<reference evidence="8 9" key="1">
    <citation type="submission" date="2019-08" db="EMBL/GenBank/DDBJ databases">
        <title>Bacillus genomes from the desert of Cuatro Cienegas, Coahuila.</title>
        <authorList>
            <person name="Olmedo-Alvarez G."/>
        </authorList>
    </citation>
    <scope>NUCLEOTIDE SEQUENCE [LARGE SCALE GENOMIC DNA]</scope>
    <source>
        <strain evidence="8 9">CH40_1T</strain>
    </source>
</reference>
<evidence type="ECO:0000256" key="6">
    <source>
        <dbReference type="SAM" id="Phobius"/>
    </source>
</evidence>
<feature type="transmembrane region" description="Helical" evidence="6">
    <location>
        <begin position="268"/>
        <end position="291"/>
    </location>
</feature>
<feature type="transmembrane region" description="Helical" evidence="6">
    <location>
        <begin position="237"/>
        <end position="262"/>
    </location>
</feature>
<dbReference type="InterPro" id="IPR050495">
    <property type="entry name" value="ATG22/LtaA_families"/>
</dbReference>
<dbReference type="GO" id="GO:0022857">
    <property type="term" value="F:transmembrane transporter activity"/>
    <property type="evidence" value="ECO:0007669"/>
    <property type="project" value="InterPro"/>
</dbReference>
<evidence type="ECO:0000256" key="2">
    <source>
        <dbReference type="ARBA" id="ARBA00022448"/>
    </source>
</evidence>
<feature type="domain" description="Major facilitator superfamily (MFS) profile" evidence="7">
    <location>
        <begin position="237"/>
        <end position="428"/>
    </location>
</feature>
<feature type="transmembrane region" description="Helical" evidence="6">
    <location>
        <begin position="108"/>
        <end position="128"/>
    </location>
</feature>
<dbReference type="PANTHER" id="PTHR23519:SF1">
    <property type="entry name" value="AUTOPHAGY-RELATED PROTEIN 22"/>
    <property type="match status" value="1"/>
</dbReference>
<feature type="transmembrane region" description="Helical" evidence="6">
    <location>
        <begin position="390"/>
        <end position="408"/>
    </location>
</feature>
<dbReference type="InterPro" id="IPR020846">
    <property type="entry name" value="MFS_dom"/>
</dbReference>
<dbReference type="PANTHER" id="PTHR23519">
    <property type="entry name" value="AUTOPHAGY-RELATED PROTEIN 22"/>
    <property type="match status" value="1"/>
</dbReference>
<dbReference type="Gene3D" id="1.20.1250.20">
    <property type="entry name" value="MFS general substrate transporter like domains"/>
    <property type="match status" value="2"/>
</dbReference>
<dbReference type="SUPFAM" id="SSF103473">
    <property type="entry name" value="MFS general substrate transporter"/>
    <property type="match status" value="1"/>
</dbReference>
<dbReference type="Proteomes" id="UP000323317">
    <property type="component" value="Unassembled WGS sequence"/>
</dbReference>
<sequence length="428" mass="47222">MMKSFSKEENSWMFYDWANSAYSIIISTAVFPLFYKAAATNAGVSPSDSTAYLGYTIAIATFILAMLGPILGTIADYKGFKKKFFTFFFGLGITATAVLAFIPSDQWLILLICYTFAAVGSAGANVFYDAFLTDVTSDERMNRISARGYGLGYIGSTIPFLISIAIIVLSQSGTIPLSTTIASKIAFLITALWWGLFAIPMFKNVHQRYYIEPEPKPVVNSFKRLAKTFKEIKKYRALFLFLLAYFFYIDGVGTIITMSTAYGSDLGISSTSLLIILFVTQVVAAPFAILYGRLSEKFTGKKMLYVGIIIYIFVCIYAYFLETTLDFWILAMLVATSQGGIQALSRSYFAKLVPKQNSNEFFGFYNIFGKFASIMGPLLVAVTAQVTGDSSTGVFSLVVLFIIGIIILSRVPEPKQHLAPIDAGNLKM</sequence>
<feature type="transmembrane region" description="Helical" evidence="6">
    <location>
        <begin position="181"/>
        <end position="202"/>
    </location>
</feature>
<accession>A0A5D4KBQ6</accession>
<name>A0A5D4KBQ6_9BACI</name>
<comment type="subcellular location">
    <subcellularLocation>
        <location evidence="1">Cell membrane</location>
        <topology evidence="1">Multi-pass membrane protein</topology>
    </subcellularLocation>
</comment>
<comment type="caution">
    <text evidence="8">The sequence shown here is derived from an EMBL/GenBank/DDBJ whole genome shotgun (WGS) entry which is preliminary data.</text>
</comment>
<dbReference type="InterPro" id="IPR036259">
    <property type="entry name" value="MFS_trans_sf"/>
</dbReference>
<protein>
    <submittedName>
        <fullName evidence="8">MFS transporter</fullName>
    </submittedName>
</protein>
<evidence type="ECO:0000256" key="1">
    <source>
        <dbReference type="ARBA" id="ARBA00004651"/>
    </source>
</evidence>
<evidence type="ECO:0000256" key="5">
    <source>
        <dbReference type="ARBA" id="ARBA00023136"/>
    </source>
</evidence>
<evidence type="ECO:0000313" key="9">
    <source>
        <dbReference type="Proteomes" id="UP000323317"/>
    </source>
</evidence>
<feature type="transmembrane region" description="Helical" evidence="6">
    <location>
        <begin position="55"/>
        <end position="77"/>
    </location>
</feature>